<dbReference type="AlphaFoldDB" id="A0AAD9GMJ0"/>
<keyword evidence="1" id="KW-0732">Signal</keyword>
<proteinExistence type="predicted"/>
<comment type="caution">
    <text evidence="2">The sequence shown here is derived from an EMBL/GenBank/DDBJ whole genome shotgun (WGS) entry which is preliminary data.</text>
</comment>
<reference evidence="2" key="1">
    <citation type="submission" date="2023-08" db="EMBL/GenBank/DDBJ databases">
        <title>Reference Genome Resource for the Citrus Pathogen Phytophthora citrophthora.</title>
        <authorList>
            <person name="Moller H."/>
            <person name="Coetzee B."/>
            <person name="Rose L.J."/>
            <person name="Van Niekerk J.M."/>
        </authorList>
    </citation>
    <scope>NUCLEOTIDE SEQUENCE</scope>
    <source>
        <strain evidence="2">STE-U-9442</strain>
    </source>
</reference>
<dbReference type="Proteomes" id="UP001259832">
    <property type="component" value="Unassembled WGS sequence"/>
</dbReference>
<feature type="signal peptide" evidence="1">
    <location>
        <begin position="1"/>
        <end position="23"/>
    </location>
</feature>
<evidence type="ECO:0008006" key="4">
    <source>
        <dbReference type="Google" id="ProtNLM"/>
    </source>
</evidence>
<sequence>MRLHSPVFLAILLFVSVATESTALQSLSTNTNDVPRLFRSHPITTTEGEERVGGLNTIANAVKSTAAKFKQTKELKGYLKQQQSADEVFALLKLTDKTDNILTHPKIEAMAKYITMLNKENPRNRVQLIDVLAARLGDDVVSRMIEAAKSIPTSKKLADKLQTDQFRGWFERETTPVALVGILKLDDAANMGNANFKVLEKYLNVYNSHFNKKMNIVEVFRRGYGGQQNLAKALVALPETNTNAKELQRQLFTKWATVDKYTRNEYLKNVMKRDDTNWFSHPLANVFIHYSNFLNKAKVPNVQ</sequence>
<dbReference type="EMBL" id="JASMQC010000013">
    <property type="protein sequence ID" value="KAK1941149.1"/>
    <property type="molecule type" value="Genomic_DNA"/>
</dbReference>
<evidence type="ECO:0000256" key="1">
    <source>
        <dbReference type="SAM" id="SignalP"/>
    </source>
</evidence>
<name>A0AAD9GMJ0_9STRA</name>
<keyword evidence="3" id="KW-1185">Reference proteome</keyword>
<evidence type="ECO:0000313" key="2">
    <source>
        <dbReference type="EMBL" id="KAK1941149.1"/>
    </source>
</evidence>
<protein>
    <recommendedName>
        <fullName evidence="4">RxLR effector protein</fullName>
    </recommendedName>
</protein>
<evidence type="ECO:0000313" key="3">
    <source>
        <dbReference type="Proteomes" id="UP001259832"/>
    </source>
</evidence>
<feature type="chain" id="PRO_5042022071" description="RxLR effector protein" evidence="1">
    <location>
        <begin position="24"/>
        <end position="303"/>
    </location>
</feature>
<accession>A0AAD9GMJ0</accession>
<gene>
    <name evidence="2" type="ORF">P3T76_007855</name>
</gene>
<organism evidence="2 3">
    <name type="scientific">Phytophthora citrophthora</name>
    <dbReference type="NCBI Taxonomy" id="4793"/>
    <lineage>
        <taxon>Eukaryota</taxon>
        <taxon>Sar</taxon>
        <taxon>Stramenopiles</taxon>
        <taxon>Oomycota</taxon>
        <taxon>Peronosporomycetes</taxon>
        <taxon>Peronosporales</taxon>
        <taxon>Peronosporaceae</taxon>
        <taxon>Phytophthora</taxon>
    </lineage>
</organism>